<feature type="compositionally biased region" description="Polar residues" evidence="1">
    <location>
        <begin position="1"/>
        <end position="11"/>
    </location>
</feature>
<feature type="region of interest" description="Disordered" evidence="1">
    <location>
        <begin position="1"/>
        <end position="38"/>
    </location>
</feature>
<evidence type="ECO:0000313" key="3">
    <source>
        <dbReference type="Proteomes" id="UP001206128"/>
    </source>
</evidence>
<dbReference type="AlphaFoldDB" id="A0AAE3GLS6"/>
<sequence length="154" mass="17375">MRVQRSATEPTTAPGALPRSDFAGTVEFTPPAGDTRSPEQWARAVWEQAPPPVRGFLRAGWRFGLGLRLGPPGASTHVLGWAVTTATRHAVVLDARSRLMTARNVVELRDARVRWTTFVRFDRWPARPLWFLALPVHRATMRHLLRRAAPRGRR</sequence>
<keyword evidence="3" id="KW-1185">Reference proteome</keyword>
<comment type="caution">
    <text evidence="2">The sequence shown here is derived from an EMBL/GenBank/DDBJ whole genome shotgun (WGS) entry which is preliminary data.</text>
</comment>
<gene>
    <name evidence="2" type="ORF">LX83_006640</name>
</gene>
<reference evidence="2" key="1">
    <citation type="submission" date="2022-06" db="EMBL/GenBank/DDBJ databases">
        <title>Genomic Encyclopedia of Archaeal and Bacterial Type Strains, Phase II (KMG-II): from individual species to whole genera.</title>
        <authorList>
            <person name="Goeker M."/>
        </authorList>
    </citation>
    <scope>NUCLEOTIDE SEQUENCE</scope>
    <source>
        <strain evidence="2">DSM 43935</strain>
    </source>
</reference>
<accession>A0AAE3GLS6</accession>
<dbReference type="Proteomes" id="UP001206128">
    <property type="component" value="Unassembled WGS sequence"/>
</dbReference>
<protein>
    <recommendedName>
        <fullName evidence="4">DUF2867 domain-containing protein</fullName>
    </recommendedName>
</protein>
<evidence type="ECO:0008006" key="4">
    <source>
        <dbReference type="Google" id="ProtNLM"/>
    </source>
</evidence>
<name>A0AAE3GLS6_9PSEU</name>
<evidence type="ECO:0000313" key="2">
    <source>
        <dbReference type="EMBL" id="MCP2169754.1"/>
    </source>
</evidence>
<proteinExistence type="predicted"/>
<dbReference type="EMBL" id="JAMTCK010000020">
    <property type="protein sequence ID" value="MCP2169754.1"/>
    <property type="molecule type" value="Genomic_DNA"/>
</dbReference>
<evidence type="ECO:0000256" key="1">
    <source>
        <dbReference type="SAM" id="MobiDB-lite"/>
    </source>
</evidence>
<dbReference type="RefSeq" id="WP_253778992.1">
    <property type="nucleotide sequence ID" value="NZ_JAMTCK010000020.1"/>
</dbReference>
<organism evidence="2 3">
    <name type="scientific">Goodfellowiella coeruleoviolacea</name>
    <dbReference type="NCBI Taxonomy" id="334858"/>
    <lineage>
        <taxon>Bacteria</taxon>
        <taxon>Bacillati</taxon>
        <taxon>Actinomycetota</taxon>
        <taxon>Actinomycetes</taxon>
        <taxon>Pseudonocardiales</taxon>
        <taxon>Pseudonocardiaceae</taxon>
        <taxon>Goodfellowiella</taxon>
    </lineage>
</organism>